<protein>
    <submittedName>
        <fullName evidence="4">Phosphoribosyltransferase</fullName>
    </submittedName>
</protein>
<dbReference type="STRING" id="679926.Mpet_1989"/>
<dbReference type="GeneID" id="9744468"/>
<reference evidence="4 5" key="1">
    <citation type="journal article" date="2010" name="Stand. Genomic Sci.">
        <title>Complete genome sequence of Methanoplanus petrolearius type strain (SEBR 4847).</title>
        <authorList>
            <person name="Brambilla E."/>
            <person name="Djao O.D."/>
            <person name="Daligault H."/>
            <person name="Lapidus A."/>
            <person name="Lucas S."/>
            <person name="Hammon N."/>
            <person name="Nolan M."/>
            <person name="Tice H."/>
            <person name="Cheng J.F."/>
            <person name="Han C."/>
            <person name="Tapia R."/>
            <person name="Goodwin L."/>
            <person name="Pitluck S."/>
            <person name="Liolios K."/>
            <person name="Ivanova N."/>
            <person name="Mavromatis K."/>
            <person name="Mikhailova N."/>
            <person name="Pati A."/>
            <person name="Chen A."/>
            <person name="Palaniappan K."/>
            <person name="Land M."/>
            <person name="Hauser L."/>
            <person name="Chang Y.J."/>
            <person name="Jeffries C.D."/>
            <person name="Rohde M."/>
            <person name="Spring S."/>
            <person name="Sikorski J."/>
            <person name="Goker M."/>
            <person name="Woyke T."/>
            <person name="Bristow J."/>
            <person name="Eisen J.A."/>
            <person name="Markowitz V."/>
            <person name="Hugenholtz P."/>
            <person name="Kyrpides N.C."/>
            <person name="Klenk H.P."/>
        </authorList>
    </citation>
    <scope>NUCLEOTIDE SEQUENCE [LARGE SCALE GENOMIC DNA]</scope>
    <source>
        <strain evidence="5">DSM 11571 / OCM 486 / SEBR 4847</strain>
    </source>
</reference>
<dbReference type="AlphaFoldDB" id="E1RJD3"/>
<keyword evidence="2 4" id="KW-0808">Transferase</keyword>
<keyword evidence="1 4" id="KW-0328">Glycosyltransferase</keyword>
<feature type="domain" description="Phosphoribosyltransferase" evidence="3">
    <location>
        <begin position="17"/>
        <end position="157"/>
    </location>
</feature>
<evidence type="ECO:0000313" key="5">
    <source>
        <dbReference type="Proteomes" id="UP000006565"/>
    </source>
</evidence>
<dbReference type="EMBL" id="CP002117">
    <property type="protein sequence ID" value="ADN36739.1"/>
    <property type="molecule type" value="Genomic_DNA"/>
</dbReference>
<dbReference type="PANTHER" id="PTHR43363">
    <property type="entry name" value="HYPOXANTHINE PHOSPHORIBOSYLTRANSFERASE"/>
    <property type="match status" value="1"/>
</dbReference>
<dbReference type="GO" id="GO:0016757">
    <property type="term" value="F:glycosyltransferase activity"/>
    <property type="evidence" value="ECO:0007669"/>
    <property type="project" value="UniProtKB-KW"/>
</dbReference>
<dbReference type="SUPFAM" id="SSF53271">
    <property type="entry name" value="PRTase-like"/>
    <property type="match status" value="1"/>
</dbReference>
<evidence type="ECO:0000256" key="1">
    <source>
        <dbReference type="ARBA" id="ARBA00022676"/>
    </source>
</evidence>
<dbReference type="Gene3D" id="3.40.50.2020">
    <property type="match status" value="1"/>
</dbReference>
<dbReference type="Proteomes" id="UP000006565">
    <property type="component" value="Chromosome"/>
</dbReference>
<name>E1RJD3_METP4</name>
<dbReference type="CDD" id="cd06223">
    <property type="entry name" value="PRTases_typeI"/>
    <property type="match status" value="1"/>
</dbReference>
<gene>
    <name evidence="4" type="ordered locus">Mpet_1989</name>
</gene>
<dbReference type="InterPro" id="IPR029057">
    <property type="entry name" value="PRTase-like"/>
</dbReference>
<keyword evidence="5" id="KW-1185">Reference proteome</keyword>
<dbReference type="RefSeq" id="WP_013329916.1">
    <property type="nucleotide sequence ID" value="NC_014507.1"/>
</dbReference>
<evidence type="ECO:0000313" key="4">
    <source>
        <dbReference type="EMBL" id="ADN36739.1"/>
    </source>
</evidence>
<dbReference type="Pfam" id="PF00156">
    <property type="entry name" value="Pribosyltran"/>
    <property type="match status" value="1"/>
</dbReference>
<evidence type="ECO:0000259" key="3">
    <source>
        <dbReference type="Pfam" id="PF00156"/>
    </source>
</evidence>
<organism evidence="4 5">
    <name type="scientific">Methanolacinia petrolearia (strain DSM 11571 / OCM 486 / SEBR 4847)</name>
    <name type="common">Methanoplanus petrolearius</name>
    <dbReference type="NCBI Taxonomy" id="679926"/>
    <lineage>
        <taxon>Archaea</taxon>
        <taxon>Methanobacteriati</taxon>
        <taxon>Methanobacteriota</taxon>
        <taxon>Stenosarchaea group</taxon>
        <taxon>Methanomicrobia</taxon>
        <taxon>Methanomicrobiales</taxon>
        <taxon>Methanomicrobiaceae</taxon>
        <taxon>Methanolacinia</taxon>
    </lineage>
</organism>
<dbReference type="eggNOG" id="arCOG00040">
    <property type="taxonomic scope" value="Archaea"/>
</dbReference>
<dbReference type="KEGG" id="mpi:Mpet_1989"/>
<accession>E1RJD3</accession>
<dbReference type="InterPro" id="IPR000836">
    <property type="entry name" value="PRTase_dom"/>
</dbReference>
<evidence type="ECO:0000256" key="2">
    <source>
        <dbReference type="ARBA" id="ARBA00022679"/>
    </source>
</evidence>
<dbReference type="HOGENOM" id="CLU_080904_0_0_2"/>
<sequence>MTPEEEAGSFSCELVGWEEAADLSRTLAYKIRNSGYCPDIVIAIGRGGYVPARVVCDYMLHEKLTSIKIEHWGIAAEKKEKVTVVFPLSNDISDLKVLIIDDVTDTGETLKAAVDYISSLGPVEIRTGVLHHKDCSVYEPDFYAKYVEKWRWIVYPWALYEETFGFSKKVLSGEYATPGEIRKKLHDIYGFDADTGMLRDALVDLAASGKATRSGVCFKSAG</sequence>
<proteinExistence type="predicted"/>
<dbReference type="PANTHER" id="PTHR43363:SF3">
    <property type="entry name" value="XANTHINE-GUANINE PHOSPHORIBOSYLTRANSFERASE"/>
    <property type="match status" value="1"/>
</dbReference>
<dbReference type="OrthoDB" id="4952at2157"/>